<evidence type="ECO:0000256" key="7">
    <source>
        <dbReference type="ARBA" id="ARBA00023033"/>
    </source>
</evidence>
<evidence type="ECO:0000256" key="4">
    <source>
        <dbReference type="ARBA" id="ARBA00022630"/>
    </source>
</evidence>
<name>A0A7L9RUM2_9PROT</name>
<dbReference type="EC" id="1.14.13.-" evidence="9"/>
<keyword evidence="10" id="KW-1185">Reference proteome</keyword>
<dbReference type="NCBIfam" id="TIGR01988">
    <property type="entry name" value="Ubi-OHases"/>
    <property type="match status" value="1"/>
</dbReference>
<comment type="pathway">
    <text evidence="2">Cofactor biosynthesis; ubiquinone biosynthesis.</text>
</comment>
<organism evidence="9 10">
    <name type="scientific">Candidatus Bodocaedibacter vickermanii</name>
    <dbReference type="NCBI Taxonomy" id="2741701"/>
    <lineage>
        <taxon>Bacteria</taxon>
        <taxon>Pseudomonadati</taxon>
        <taxon>Pseudomonadota</taxon>
        <taxon>Alphaproteobacteria</taxon>
        <taxon>Holosporales</taxon>
        <taxon>Candidatus Paracaedibacteraceae</taxon>
        <taxon>Candidatus Bodocaedibacter</taxon>
    </lineage>
</organism>
<dbReference type="AlphaFoldDB" id="A0A7L9RUM2"/>
<dbReference type="GO" id="GO:0004497">
    <property type="term" value="F:monooxygenase activity"/>
    <property type="evidence" value="ECO:0007669"/>
    <property type="project" value="UniProtKB-KW"/>
</dbReference>
<comment type="cofactor">
    <cofactor evidence="1">
        <name>FAD</name>
        <dbReference type="ChEBI" id="CHEBI:57692"/>
    </cofactor>
</comment>
<keyword evidence="4" id="KW-0285">Flavoprotein</keyword>
<evidence type="ECO:0000313" key="10">
    <source>
        <dbReference type="Proteomes" id="UP000594001"/>
    </source>
</evidence>
<dbReference type="GO" id="GO:0006744">
    <property type="term" value="P:ubiquinone biosynthetic process"/>
    <property type="evidence" value="ECO:0007669"/>
    <property type="project" value="UniProtKB-UniPathway"/>
</dbReference>
<dbReference type="UniPathway" id="UPA00232"/>
<dbReference type="Proteomes" id="UP000594001">
    <property type="component" value="Chromosome"/>
</dbReference>
<gene>
    <name evidence="9" type="primary">ubiI</name>
    <name evidence="9" type="ORF">CPBP_01103</name>
</gene>
<dbReference type="GO" id="GO:0016705">
    <property type="term" value="F:oxidoreductase activity, acting on paired donors, with incorporation or reduction of molecular oxygen"/>
    <property type="evidence" value="ECO:0007669"/>
    <property type="project" value="InterPro"/>
</dbReference>
<sequence length="382" mass="42255">MYDCVIIGQSYIGTLTAISLHKAFPHLKLCIIDKHIPNTIQDHRATALSQSSIDLMDSLSLWENDLKNAASPIQEIHIGMNTDKAPLMLKQPNTPLGYNIANSALRPTLEKKLSESTNVDYCHGHAINTITIATTHATVTLDNGTQIQGRLIIGADGRHSKVREILSSTRVIDYHQTALTGTLHHEISHHHRAFEFFIPQGALAFIPLKDPHTSTFVWSLKNTLLPSQETSIERLLSALAHDYLGTLRHITPVGQYPLKAFMANQRAGHRWVLLGDAANAIHPVAGQGMNLAIRDITTLIRHLSTQFNIGLDLGSHTHLARYAQSRQADRYSLLGVTHAAAGWFTTPHRPTRSILNKGMHLFHTHSFFSHLAINSASFGIQG</sequence>
<keyword evidence="6 9" id="KW-0560">Oxidoreductase</keyword>
<dbReference type="RefSeq" id="WP_350331864.1">
    <property type="nucleotide sequence ID" value="NZ_CP054719.1"/>
</dbReference>
<reference evidence="9 10" key="1">
    <citation type="submission" date="2020-06" db="EMBL/GenBank/DDBJ databases">
        <title>The endosymbiont of the kinetoplastid Bodo saltans is a Paracaedibacter-like alpha-proteobacterium possessing a putative toxin-antitoxin system.</title>
        <authorList>
            <person name="Midha S."/>
            <person name="Rigden D.J."/>
            <person name="Siozios S."/>
            <person name="Hurst G.D.D."/>
            <person name="Jackson A.P."/>
        </authorList>
    </citation>
    <scope>NUCLEOTIDE SEQUENCE [LARGE SCALE GENOMIC DNA]</scope>
    <source>
        <strain evidence="9">Lake Konstanz</strain>
    </source>
</reference>
<evidence type="ECO:0000256" key="3">
    <source>
        <dbReference type="ARBA" id="ARBA00005349"/>
    </source>
</evidence>
<proteinExistence type="inferred from homology"/>
<accession>A0A7L9RUM2</accession>
<feature type="domain" description="FAD-binding" evidence="8">
    <location>
        <begin position="2"/>
        <end position="308"/>
    </location>
</feature>
<dbReference type="KEGG" id="pbal:CPBP_01103"/>
<keyword evidence="5" id="KW-0274">FAD</keyword>
<dbReference type="PANTHER" id="PTHR43876">
    <property type="entry name" value="UBIQUINONE BIOSYNTHESIS MONOOXYGENASE COQ6, MITOCHONDRIAL"/>
    <property type="match status" value="1"/>
</dbReference>
<dbReference type="Gene3D" id="3.50.50.60">
    <property type="entry name" value="FAD/NAD(P)-binding domain"/>
    <property type="match status" value="2"/>
</dbReference>
<dbReference type="SUPFAM" id="SSF51905">
    <property type="entry name" value="FAD/NAD(P)-binding domain"/>
    <property type="match status" value="1"/>
</dbReference>
<evidence type="ECO:0000256" key="5">
    <source>
        <dbReference type="ARBA" id="ARBA00022827"/>
    </source>
</evidence>
<evidence type="ECO:0000256" key="2">
    <source>
        <dbReference type="ARBA" id="ARBA00004749"/>
    </source>
</evidence>
<evidence type="ECO:0000259" key="8">
    <source>
        <dbReference type="Pfam" id="PF01494"/>
    </source>
</evidence>
<comment type="similarity">
    <text evidence="3">Belongs to the UbiH/COQ6 family.</text>
</comment>
<keyword evidence="7" id="KW-0503">Monooxygenase</keyword>
<dbReference type="InterPro" id="IPR051205">
    <property type="entry name" value="UbiH/COQ6_monooxygenase"/>
</dbReference>
<evidence type="ECO:0000313" key="9">
    <source>
        <dbReference type="EMBL" id="QOL20313.1"/>
    </source>
</evidence>
<dbReference type="PRINTS" id="PR00420">
    <property type="entry name" value="RNGMNOXGNASE"/>
</dbReference>
<dbReference type="PANTHER" id="PTHR43876:SF7">
    <property type="entry name" value="UBIQUINONE BIOSYNTHESIS MONOOXYGENASE COQ6, MITOCHONDRIAL"/>
    <property type="match status" value="1"/>
</dbReference>
<dbReference type="GO" id="GO:0071949">
    <property type="term" value="F:FAD binding"/>
    <property type="evidence" value="ECO:0007669"/>
    <property type="project" value="InterPro"/>
</dbReference>
<evidence type="ECO:0000256" key="1">
    <source>
        <dbReference type="ARBA" id="ARBA00001974"/>
    </source>
</evidence>
<protein>
    <submittedName>
        <fullName evidence="9">2-octaprenylphenol hydroxylase</fullName>
        <ecNumber evidence="9">1.14.13.-</ecNumber>
    </submittedName>
</protein>
<dbReference type="InterPro" id="IPR036188">
    <property type="entry name" value="FAD/NAD-bd_sf"/>
</dbReference>
<evidence type="ECO:0000256" key="6">
    <source>
        <dbReference type="ARBA" id="ARBA00023002"/>
    </source>
</evidence>
<dbReference type="EMBL" id="CP054719">
    <property type="protein sequence ID" value="QOL20313.1"/>
    <property type="molecule type" value="Genomic_DNA"/>
</dbReference>
<dbReference type="InterPro" id="IPR010971">
    <property type="entry name" value="UbiH/COQ6"/>
</dbReference>
<dbReference type="InterPro" id="IPR002938">
    <property type="entry name" value="FAD-bd"/>
</dbReference>
<dbReference type="Pfam" id="PF01494">
    <property type="entry name" value="FAD_binding_3"/>
    <property type="match status" value="1"/>
</dbReference>